<feature type="transmembrane region" description="Helical" evidence="1">
    <location>
        <begin position="267"/>
        <end position="290"/>
    </location>
</feature>
<keyword evidence="3" id="KW-1185">Reference proteome</keyword>
<sequence length="380" mass="39666">MARHQVTLALAAGCGRIVVMAREYLPEMAELQRESERGGAAFHVLTGSRGLSPLVSAADEVLVLAEGLLPTTGDALRLIGTGQAVFLQPAESGIPAGFERIDLNHASAGLMLVPGRLVDRLMDLPPDADAGSALLRIALQAGVAQRPVPDEVRAGGRWLLVRTEAEAQAAEDGWMVRHTSGGPPTPGPLLARYLARRFGPAVLHANATGLLVPYGTGYLIALAGFGLAWFGLAWLGLVCIGFGCVLQRTAALLGRLQREALAVRLGSAWRSVVSAGVLDLLIVAILVLARAPLPGESLLERGFAPAVLMGLVRLLPRAFPAGWSAWLADRLLLCLLLALMAAGGVIAPGLLALVLLLLLAGLVLSHRNDGSGRSSALTRA</sequence>
<gene>
    <name evidence="2" type="ORF">ACFOD9_08400</name>
</gene>
<keyword evidence="1" id="KW-1133">Transmembrane helix</keyword>
<feature type="transmembrane region" description="Helical" evidence="1">
    <location>
        <begin position="331"/>
        <end position="364"/>
    </location>
</feature>
<keyword evidence="1" id="KW-0812">Transmembrane</keyword>
<feature type="transmembrane region" description="Helical" evidence="1">
    <location>
        <begin position="218"/>
        <end position="246"/>
    </location>
</feature>
<name>A0ABV7INJ3_9SPHN</name>
<evidence type="ECO:0000313" key="2">
    <source>
        <dbReference type="EMBL" id="MFC3174270.1"/>
    </source>
</evidence>
<accession>A0ABV7INJ3</accession>
<protein>
    <submittedName>
        <fullName evidence="2">Uncharacterized protein</fullName>
    </submittedName>
</protein>
<dbReference type="EMBL" id="JBHRTQ010000007">
    <property type="protein sequence ID" value="MFC3174270.1"/>
    <property type="molecule type" value="Genomic_DNA"/>
</dbReference>
<proteinExistence type="predicted"/>
<keyword evidence="1" id="KW-0472">Membrane</keyword>
<comment type="caution">
    <text evidence="2">The sequence shown here is derived from an EMBL/GenBank/DDBJ whole genome shotgun (WGS) entry which is preliminary data.</text>
</comment>
<organism evidence="2 3">
    <name type="scientific">Novosphingobium bradum</name>
    <dbReference type="NCBI Taxonomy" id="1737444"/>
    <lineage>
        <taxon>Bacteria</taxon>
        <taxon>Pseudomonadati</taxon>
        <taxon>Pseudomonadota</taxon>
        <taxon>Alphaproteobacteria</taxon>
        <taxon>Sphingomonadales</taxon>
        <taxon>Sphingomonadaceae</taxon>
        <taxon>Novosphingobium</taxon>
    </lineage>
</organism>
<evidence type="ECO:0000256" key="1">
    <source>
        <dbReference type="SAM" id="Phobius"/>
    </source>
</evidence>
<reference evidence="3" key="1">
    <citation type="journal article" date="2019" name="Int. J. Syst. Evol. Microbiol.">
        <title>The Global Catalogue of Microorganisms (GCM) 10K type strain sequencing project: providing services to taxonomists for standard genome sequencing and annotation.</title>
        <authorList>
            <consortium name="The Broad Institute Genomics Platform"/>
            <consortium name="The Broad Institute Genome Sequencing Center for Infectious Disease"/>
            <person name="Wu L."/>
            <person name="Ma J."/>
        </authorList>
    </citation>
    <scope>NUCLEOTIDE SEQUENCE [LARGE SCALE GENOMIC DNA]</scope>
    <source>
        <strain evidence="3">KCTC 42984</strain>
    </source>
</reference>
<dbReference type="Proteomes" id="UP001595604">
    <property type="component" value="Unassembled WGS sequence"/>
</dbReference>
<dbReference type="RefSeq" id="WP_379509637.1">
    <property type="nucleotide sequence ID" value="NZ_JBHRTQ010000007.1"/>
</dbReference>
<evidence type="ECO:0000313" key="3">
    <source>
        <dbReference type="Proteomes" id="UP001595604"/>
    </source>
</evidence>